<evidence type="ECO:0000313" key="5">
    <source>
        <dbReference type="EMBL" id="KAF6034633.1"/>
    </source>
</evidence>
<dbReference type="EMBL" id="VXIV02001030">
    <property type="protein sequence ID" value="KAF6034633.1"/>
    <property type="molecule type" value="Genomic_DNA"/>
</dbReference>
<dbReference type="InterPro" id="IPR015943">
    <property type="entry name" value="WD40/YVTN_repeat-like_dom_sf"/>
</dbReference>
<dbReference type="Proteomes" id="UP000593567">
    <property type="component" value="Unassembled WGS sequence"/>
</dbReference>
<evidence type="ECO:0000256" key="2">
    <source>
        <dbReference type="ARBA" id="ARBA00022737"/>
    </source>
</evidence>
<feature type="repeat" description="WD" evidence="3">
    <location>
        <begin position="7"/>
        <end position="40"/>
    </location>
</feature>
<dbReference type="GO" id="GO:0080008">
    <property type="term" value="C:Cul4-RING E3 ubiquitin ligase complex"/>
    <property type="evidence" value="ECO:0007669"/>
    <property type="project" value="TreeGrafter"/>
</dbReference>
<dbReference type="InterPro" id="IPR019775">
    <property type="entry name" value="WD40_repeat_CS"/>
</dbReference>
<protein>
    <submittedName>
        <fullName evidence="5">DCAF8</fullName>
    </submittedName>
</protein>
<evidence type="ECO:0000256" key="3">
    <source>
        <dbReference type="PROSITE-ProRule" id="PRU00221"/>
    </source>
</evidence>
<keyword evidence="6" id="KW-1185">Reference proteome</keyword>
<dbReference type="InterPro" id="IPR001680">
    <property type="entry name" value="WD40_rpt"/>
</dbReference>
<name>A0A7J7K8S4_BUGNE</name>
<dbReference type="Gene3D" id="2.130.10.10">
    <property type="entry name" value="YVTN repeat-like/Quinoprotein amine dehydrogenase"/>
    <property type="match status" value="1"/>
</dbReference>
<evidence type="ECO:0000256" key="1">
    <source>
        <dbReference type="ARBA" id="ARBA00022574"/>
    </source>
</evidence>
<sequence length="407" mass="45518">MRCVGTLDSHSGCVNALNFNQSGTYLASGSDDLKVVVWDMIRLSPYISFQSGHVSNVFQSKFMPHSNDSQIVTCARDGQVRLAELSVTGSCRETRKICEHADSCHKLAVETDPEYCLLSAGEDAMVFQIDVRSKKPNRLVQVLQSQMKVALYSIDKHPHKPYEFIVSGRDHYIRVYDKRFINSQSNSSDVVKRLTPSKFDNKDRLLRDVTCAVYNCNGSEIVGTYNDEDIYLFDNELPAEEACINTYTGHRNSSTVKGVNFYGPNSEYIVSGSDCGNVFFWDKTSSEPLQIQKGDEGGVVNVLEPHPHLPYLAVSGLDNSVKVFMPVGEKLTSMSKFKKLMKRNTGRQGSRMASNALIDTVERTFLMSALRAIHWRRRRREAGDDADADDADDESDEAESSVQCPVS</sequence>
<evidence type="ECO:0000313" key="6">
    <source>
        <dbReference type="Proteomes" id="UP000593567"/>
    </source>
</evidence>
<dbReference type="OrthoDB" id="4869960at2759"/>
<dbReference type="SMART" id="SM00320">
    <property type="entry name" value="WD40"/>
    <property type="match status" value="7"/>
</dbReference>
<dbReference type="Pfam" id="PF00400">
    <property type="entry name" value="WD40"/>
    <property type="match status" value="3"/>
</dbReference>
<dbReference type="PROSITE" id="PS00678">
    <property type="entry name" value="WD_REPEATS_1"/>
    <property type="match status" value="1"/>
</dbReference>
<dbReference type="InterPro" id="IPR045151">
    <property type="entry name" value="DCAF8"/>
</dbReference>
<dbReference type="AlphaFoldDB" id="A0A7J7K8S4"/>
<comment type="caution">
    <text evidence="5">The sequence shown here is derived from an EMBL/GenBank/DDBJ whole genome shotgun (WGS) entry which is preliminary data.</text>
</comment>
<dbReference type="InterPro" id="IPR036322">
    <property type="entry name" value="WD40_repeat_dom_sf"/>
</dbReference>
<accession>A0A7J7K8S4</accession>
<dbReference type="SUPFAM" id="SSF50978">
    <property type="entry name" value="WD40 repeat-like"/>
    <property type="match status" value="1"/>
</dbReference>
<dbReference type="PROSITE" id="PS50294">
    <property type="entry name" value="WD_REPEATS_REGION"/>
    <property type="match status" value="1"/>
</dbReference>
<organism evidence="5 6">
    <name type="scientific">Bugula neritina</name>
    <name type="common">Brown bryozoan</name>
    <name type="synonym">Sertularia neritina</name>
    <dbReference type="NCBI Taxonomy" id="10212"/>
    <lineage>
        <taxon>Eukaryota</taxon>
        <taxon>Metazoa</taxon>
        <taxon>Spiralia</taxon>
        <taxon>Lophotrochozoa</taxon>
        <taxon>Bryozoa</taxon>
        <taxon>Gymnolaemata</taxon>
        <taxon>Cheilostomatida</taxon>
        <taxon>Flustrina</taxon>
        <taxon>Buguloidea</taxon>
        <taxon>Bugulidae</taxon>
        <taxon>Bugula</taxon>
    </lineage>
</organism>
<dbReference type="PROSITE" id="PS50082">
    <property type="entry name" value="WD_REPEATS_2"/>
    <property type="match status" value="1"/>
</dbReference>
<evidence type="ECO:0000256" key="4">
    <source>
        <dbReference type="SAM" id="MobiDB-lite"/>
    </source>
</evidence>
<dbReference type="PANTHER" id="PTHR15574">
    <property type="entry name" value="WD REPEAT DOMAIN-CONTAINING FAMILY"/>
    <property type="match status" value="1"/>
</dbReference>
<dbReference type="PANTHER" id="PTHR15574:SF21">
    <property type="entry name" value="DDB1- AND CUL4-ASSOCIATED FACTOR 8"/>
    <property type="match status" value="1"/>
</dbReference>
<feature type="compositionally biased region" description="Acidic residues" evidence="4">
    <location>
        <begin position="384"/>
        <end position="399"/>
    </location>
</feature>
<feature type="region of interest" description="Disordered" evidence="4">
    <location>
        <begin position="378"/>
        <end position="407"/>
    </location>
</feature>
<reference evidence="5" key="1">
    <citation type="submission" date="2020-06" db="EMBL/GenBank/DDBJ databases">
        <title>Draft genome of Bugula neritina, a colonial animal packing powerful symbionts and potential medicines.</title>
        <authorList>
            <person name="Rayko M."/>
        </authorList>
    </citation>
    <scope>NUCLEOTIDE SEQUENCE [LARGE SCALE GENOMIC DNA]</scope>
    <source>
        <strain evidence="5">Kwan_BN1</strain>
    </source>
</reference>
<keyword evidence="1 3" id="KW-0853">WD repeat</keyword>
<dbReference type="GO" id="GO:0005737">
    <property type="term" value="C:cytoplasm"/>
    <property type="evidence" value="ECO:0007669"/>
    <property type="project" value="TreeGrafter"/>
</dbReference>
<keyword evidence="2" id="KW-0677">Repeat</keyword>
<proteinExistence type="predicted"/>
<gene>
    <name evidence="5" type="ORF">EB796_007053</name>
</gene>